<comment type="similarity">
    <text evidence="1 3">Belongs to the Nudix hydrolase family.</text>
</comment>
<protein>
    <submittedName>
        <fullName evidence="6">NUDIX hydrolase</fullName>
    </submittedName>
</protein>
<dbReference type="PROSITE" id="PS51462">
    <property type="entry name" value="NUDIX"/>
    <property type="match status" value="1"/>
</dbReference>
<evidence type="ECO:0000256" key="3">
    <source>
        <dbReference type="RuleBase" id="RU003476"/>
    </source>
</evidence>
<evidence type="ECO:0000313" key="6">
    <source>
        <dbReference type="EMBL" id="GFG93445.1"/>
    </source>
</evidence>
<keyword evidence="7" id="KW-1185">Reference proteome</keyword>
<dbReference type="EMBL" id="BLKZ01000002">
    <property type="protein sequence ID" value="GFG93445.1"/>
    <property type="molecule type" value="Genomic_DNA"/>
</dbReference>
<dbReference type="RefSeq" id="WP_163719204.1">
    <property type="nucleotide sequence ID" value="NZ_BLKZ01000002.1"/>
</dbReference>
<dbReference type="AlphaFoldDB" id="A0A7I9YXT7"/>
<dbReference type="PROSITE" id="PS00893">
    <property type="entry name" value="NUDIX_BOX"/>
    <property type="match status" value="1"/>
</dbReference>
<dbReference type="GO" id="GO:0016787">
    <property type="term" value="F:hydrolase activity"/>
    <property type="evidence" value="ECO:0007669"/>
    <property type="project" value="UniProtKB-KW"/>
</dbReference>
<evidence type="ECO:0000259" key="5">
    <source>
        <dbReference type="PROSITE" id="PS51462"/>
    </source>
</evidence>
<dbReference type="PANTHER" id="PTHR43736:SF4">
    <property type="entry name" value="SLR1690 PROTEIN"/>
    <property type="match status" value="1"/>
</dbReference>
<dbReference type="Pfam" id="PF21906">
    <property type="entry name" value="WHD_NrtR"/>
    <property type="match status" value="1"/>
</dbReference>
<dbReference type="Pfam" id="PF00293">
    <property type="entry name" value="NUDIX"/>
    <property type="match status" value="1"/>
</dbReference>
<dbReference type="Gene3D" id="3.90.79.10">
    <property type="entry name" value="Nucleoside Triphosphate Pyrophosphohydrolase"/>
    <property type="match status" value="1"/>
</dbReference>
<gene>
    <name evidence="6" type="ORF">MBOU_54870</name>
</gene>
<dbReference type="PANTHER" id="PTHR43736">
    <property type="entry name" value="ADP-RIBOSE PYROPHOSPHATASE"/>
    <property type="match status" value="1"/>
</dbReference>
<dbReference type="SUPFAM" id="SSF46785">
    <property type="entry name" value="Winged helix' DNA-binding domain"/>
    <property type="match status" value="1"/>
</dbReference>
<dbReference type="SUPFAM" id="SSF55811">
    <property type="entry name" value="Nudix"/>
    <property type="match status" value="1"/>
</dbReference>
<dbReference type="CDD" id="cd18873">
    <property type="entry name" value="NUDIX_NadM_like"/>
    <property type="match status" value="1"/>
</dbReference>
<dbReference type="InterPro" id="IPR000086">
    <property type="entry name" value="NUDIX_hydrolase_dom"/>
</dbReference>
<dbReference type="InterPro" id="IPR036390">
    <property type="entry name" value="WH_DNA-bd_sf"/>
</dbReference>
<dbReference type="PRINTS" id="PR00502">
    <property type="entry name" value="NUDIXFAMILY"/>
</dbReference>
<accession>A0A7I9YXT7</accession>
<organism evidence="6 7">
    <name type="scientific">Mycobacterium bourgelatii</name>
    <dbReference type="NCBI Taxonomy" id="1273442"/>
    <lineage>
        <taxon>Bacteria</taxon>
        <taxon>Bacillati</taxon>
        <taxon>Actinomycetota</taxon>
        <taxon>Actinomycetes</taxon>
        <taxon>Mycobacteriales</taxon>
        <taxon>Mycobacteriaceae</taxon>
        <taxon>Mycobacterium</taxon>
    </lineage>
</organism>
<dbReference type="InterPro" id="IPR015797">
    <property type="entry name" value="NUDIX_hydrolase-like_dom_sf"/>
</dbReference>
<reference evidence="6 7" key="1">
    <citation type="journal article" date="2019" name="Emerg. Microbes Infect.">
        <title>Comprehensive subspecies identification of 175 nontuberculous mycobacteria species based on 7547 genomic profiles.</title>
        <authorList>
            <person name="Matsumoto Y."/>
            <person name="Kinjo T."/>
            <person name="Motooka D."/>
            <person name="Nabeya D."/>
            <person name="Jung N."/>
            <person name="Uechi K."/>
            <person name="Horii T."/>
            <person name="Iida T."/>
            <person name="Fujita J."/>
            <person name="Nakamura S."/>
        </authorList>
    </citation>
    <scope>NUCLEOTIDE SEQUENCE [LARGE SCALE GENOMIC DNA]</scope>
    <source>
        <strain evidence="6 7">JCM 30725</strain>
    </source>
</reference>
<dbReference type="InterPro" id="IPR020476">
    <property type="entry name" value="Nudix_hydrolase"/>
</dbReference>
<feature type="region of interest" description="Disordered" evidence="4">
    <location>
        <begin position="200"/>
        <end position="231"/>
    </location>
</feature>
<dbReference type="InterPro" id="IPR054105">
    <property type="entry name" value="WHD_NrtR"/>
</dbReference>
<evidence type="ECO:0000256" key="1">
    <source>
        <dbReference type="ARBA" id="ARBA00005582"/>
    </source>
</evidence>
<dbReference type="Gene3D" id="1.10.10.10">
    <property type="entry name" value="Winged helix-like DNA-binding domain superfamily/Winged helix DNA-binding domain"/>
    <property type="match status" value="1"/>
</dbReference>
<sequence>MVKRAHDVPDDYDPSRFPRFAVTVDIVILTMREQSLHVLLVQRGVEPFAGFWALPGGFKRPDETLDEAARRELREETGVTAPGHLAQFRAYGDPGRDERTNVVTVAYLAVMPRLDKLQSGTDAAAAQLWPVDDARRLKLAFDHNDILSDALSRAANELEQTDLATKFVGDTFTLTDLQKVYEGLWHVKIDPANFRRSLTTSPATATSESYVESTGRRGTAAGDRGGRPPELFRVGSAWRIQPPLRRRPKERPGGN</sequence>
<feature type="domain" description="Nudix hydrolase" evidence="5">
    <location>
        <begin position="18"/>
        <end position="151"/>
    </location>
</feature>
<feature type="compositionally biased region" description="Polar residues" evidence="4">
    <location>
        <begin position="200"/>
        <end position="212"/>
    </location>
</feature>
<comment type="caution">
    <text evidence="6">The sequence shown here is derived from an EMBL/GenBank/DDBJ whole genome shotgun (WGS) entry which is preliminary data.</text>
</comment>
<name>A0A7I9YXT7_MYCBU</name>
<dbReference type="InterPro" id="IPR020084">
    <property type="entry name" value="NUDIX_hydrolase_CS"/>
</dbReference>
<keyword evidence="2 3" id="KW-0378">Hydrolase</keyword>
<dbReference type="Proteomes" id="UP000465360">
    <property type="component" value="Unassembled WGS sequence"/>
</dbReference>
<proteinExistence type="inferred from homology"/>
<evidence type="ECO:0000256" key="4">
    <source>
        <dbReference type="SAM" id="MobiDB-lite"/>
    </source>
</evidence>
<dbReference type="InterPro" id="IPR036388">
    <property type="entry name" value="WH-like_DNA-bd_sf"/>
</dbReference>
<evidence type="ECO:0000256" key="2">
    <source>
        <dbReference type="ARBA" id="ARBA00022801"/>
    </source>
</evidence>
<evidence type="ECO:0000313" key="7">
    <source>
        <dbReference type="Proteomes" id="UP000465360"/>
    </source>
</evidence>